<keyword evidence="2" id="KW-0472">Membrane</keyword>
<feature type="compositionally biased region" description="Polar residues" evidence="1">
    <location>
        <begin position="256"/>
        <end position="277"/>
    </location>
</feature>
<dbReference type="Proteomes" id="UP000009328">
    <property type="component" value="Unassembled WGS sequence"/>
</dbReference>
<dbReference type="InParanoid" id="K0KK57"/>
<evidence type="ECO:0000313" key="4">
    <source>
        <dbReference type="Proteomes" id="UP000009328"/>
    </source>
</evidence>
<organism evidence="3 4">
    <name type="scientific">Wickerhamomyces ciferrii (strain ATCC 14091 / BCRC 22168 / CBS 111 / JCM 3599 / NBRC 0793 / NRRL Y-1031 F-60-10)</name>
    <name type="common">Yeast</name>
    <name type="synonym">Pichia ciferrii</name>
    <dbReference type="NCBI Taxonomy" id="1206466"/>
    <lineage>
        <taxon>Eukaryota</taxon>
        <taxon>Fungi</taxon>
        <taxon>Dikarya</taxon>
        <taxon>Ascomycota</taxon>
        <taxon>Saccharomycotina</taxon>
        <taxon>Saccharomycetes</taxon>
        <taxon>Phaffomycetales</taxon>
        <taxon>Wickerhamomycetaceae</taxon>
        <taxon>Wickerhamomyces</taxon>
    </lineage>
</organism>
<feature type="compositionally biased region" description="Basic and acidic residues" evidence="1">
    <location>
        <begin position="222"/>
        <end position="238"/>
    </location>
</feature>
<dbReference type="HOGENOM" id="CLU_797421_0_0_1"/>
<gene>
    <name evidence="3" type="ORF">BN7_2101</name>
</gene>
<protein>
    <submittedName>
        <fullName evidence="3">Membrane protein</fullName>
    </submittedName>
</protein>
<feature type="compositionally biased region" description="Polar residues" evidence="1">
    <location>
        <begin position="319"/>
        <end position="328"/>
    </location>
</feature>
<dbReference type="AlphaFoldDB" id="K0KK57"/>
<feature type="transmembrane region" description="Helical" evidence="2">
    <location>
        <begin position="6"/>
        <end position="26"/>
    </location>
</feature>
<comment type="caution">
    <text evidence="3">The sequence shown here is derived from an EMBL/GenBank/DDBJ whole genome shotgun (WGS) entry which is preliminary data.</text>
</comment>
<feature type="region of interest" description="Disordered" evidence="1">
    <location>
        <begin position="294"/>
        <end position="348"/>
    </location>
</feature>
<name>K0KK57_WICCF</name>
<feature type="region of interest" description="Disordered" evidence="1">
    <location>
        <begin position="159"/>
        <end position="183"/>
    </location>
</feature>
<proteinExistence type="predicted"/>
<feature type="region of interest" description="Disordered" evidence="1">
    <location>
        <begin position="195"/>
        <end position="278"/>
    </location>
</feature>
<keyword evidence="4" id="KW-1185">Reference proteome</keyword>
<sequence>MIFDNHLIPIAEFCVSIVIPLILTLKTLEVTNKAPKSTKDTTYSIHILRYWLTYWFLLCFIQYGGVNNHMRLFFSLFYASQYRAISPYLVEFYRSTLLPRICYLCFKVLNLQVSEEEVDNYSIRLLEQTCFNNHLFERIFSLLRLGKSKSSSWSLEKTIVKSPRSRNPSNSIQTKDSKSNNRFLNGENVQSAAQNIVPLEIQKTRSRKSSVTRSTNNTNYDSKTDPKRFKKRSSDNLRSKSSSSSLSAQVSGSQSRGTSRSLNSRHVSNENYDSSQVEAIPTIDDIAYAVSNHLEPTKGPFTSQHPSDSLSPSSSSPSTHNTITSQLLDENKNKSQQERAPRLKGFFV</sequence>
<feature type="compositionally biased region" description="Basic and acidic residues" evidence="1">
    <location>
        <begin position="329"/>
        <end position="341"/>
    </location>
</feature>
<evidence type="ECO:0000256" key="1">
    <source>
        <dbReference type="SAM" id="MobiDB-lite"/>
    </source>
</evidence>
<keyword evidence="2" id="KW-1133">Transmembrane helix</keyword>
<reference evidence="3 4" key="1">
    <citation type="journal article" date="2012" name="Eukaryot. Cell">
        <title>Draft genome sequence of Wickerhamomyces ciferrii NRRL Y-1031 F-60-10.</title>
        <authorList>
            <person name="Schneider J."/>
            <person name="Andrea H."/>
            <person name="Blom J."/>
            <person name="Jaenicke S."/>
            <person name="Ruckert C."/>
            <person name="Schorsch C."/>
            <person name="Szczepanowski R."/>
            <person name="Farwick M."/>
            <person name="Goesmann A."/>
            <person name="Puhler A."/>
            <person name="Schaffer S."/>
            <person name="Tauch A."/>
            <person name="Kohler T."/>
            <person name="Brinkrolf K."/>
        </authorList>
    </citation>
    <scope>NUCLEOTIDE SEQUENCE [LARGE SCALE GENOMIC DNA]</scope>
    <source>
        <strain evidence="4">ATCC 14091 / BCRC 22168 / CBS 111 / JCM 3599 / NBRC 0793 / NRRL Y-1031 F-60-10</strain>
    </source>
</reference>
<dbReference type="EMBL" id="CAIF01000048">
    <property type="protein sequence ID" value="CCH42557.1"/>
    <property type="molecule type" value="Genomic_DNA"/>
</dbReference>
<evidence type="ECO:0000313" key="3">
    <source>
        <dbReference type="EMBL" id="CCH42557.1"/>
    </source>
</evidence>
<accession>K0KK57</accession>
<feature type="transmembrane region" description="Helical" evidence="2">
    <location>
        <begin position="47"/>
        <end position="66"/>
    </location>
</feature>
<keyword evidence="2" id="KW-0812">Transmembrane</keyword>
<feature type="compositionally biased region" description="Polar residues" evidence="1">
    <location>
        <begin position="165"/>
        <end position="183"/>
    </location>
</feature>
<feature type="compositionally biased region" description="Low complexity" evidence="1">
    <location>
        <begin position="303"/>
        <end position="318"/>
    </location>
</feature>
<feature type="compositionally biased region" description="Low complexity" evidence="1">
    <location>
        <begin position="239"/>
        <end position="255"/>
    </location>
</feature>
<evidence type="ECO:0000256" key="2">
    <source>
        <dbReference type="SAM" id="Phobius"/>
    </source>
</evidence>